<comment type="caution">
    <text evidence="1">The sequence shown here is derived from an EMBL/GenBank/DDBJ whole genome shotgun (WGS) entry which is preliminary data.</text>
</comment>
<dbReference type="PANTHER" id="PTHR43611:SF3">
    <property type="entry name" value="FLAVIN MONONUCLEOTIDE HYDROLASE 1, CHLOROPLATIC"/>
    <property type="match status" value="1"/>
</dbReference>
<dbReference type="InterPro" id="IPR023214">
    <property type="entry name" value="HAD_sf"/>
</dbReference>
<dbReference type="NCBIfam" id="TIGR01509">
    <property type="entry name" value="HAD-SF-IA-v3"/>
    <property type="match status" value="1"/>
</dbReference>
<gene>
    <name evidence="1" type="ORF">GCM10010276_18490</name>
</gene>
<dbReference type="Pfam" id="PF00702">
    <property type="entry name" value="Hydrolase"/>
    <property type="match status" value="1"/>
</dbReference>
<dbReference type="EMBL" id="BAAASG010000005">
    <property type="protein sequence ID" value="GAA2481809.1"/>
    <property type="molecule type" value="Genomic_DNA"/>
</dbReference>
<dbReference type="NCBIfam" id="TIGR01549">
    <property type="entry name" value="HAD-SF-IA-v1"/>
    <property type="match status" value="1"/>
</dbReference>
<sequence length="225" mass="24364">MSLSSPTPAPSSSLAVWTDFGGVLTPPVGVTFNEFADRVGVPLWALKESMRLVGEKYGTDSMGAIDIPLIDEAAWSDELEDVLGGTFGVVADLQHFGDRWFAGRPANQAWAAHLETFRARGAFVGLLSNLPPSWDRHRRFMIDDSHFDDIVLSHAVGSRKPERAIFELAAKRAGLEPHQCVLVDDLEKNVVGAIAAGWQAVHFHDADQAARQVSRLLDAAAPAAV</sequence>
<dbReference type="InterPro" id="IPR006439">
    <property type="entry name" value="HAD-SF_hydro_IA"/>
</dbReference>
<accession>A0ABN3LGD7</accession>
<dbReference type="Gene3D" id="3.40.50.1000">
    <property type="entry name" value="HAD superfamily/HAD-like"/>
    <property type="match status" value="1"/>
</dbReference>
<dbReference type="RefSeq" id="WP_344399616.1">
    <property type="nucleotide sequence ID" value="NZ_BAAASG010000005.1"/>
</dbReference>
<dbReference type="SUPFAM" id="SSF56784">
    <property type="entry name" value="HAD-like"/>
    <property type="match status" value="1"/>
</dbReference>
<evidence type="ECO:0000313" key="2">
    <source>
        <dbReference type="Proteomes" id="UP001501777"/>
    </source>
</evidence>
<keyword evidence="2" id="KW-1185">Reference proteome</keyword>
<evidence type="ECO:0000313" key="1">
    <source>
        <dbReference type="EMBL" id="GAA2481809.1"/>
    </source>
</evidence>
<dbReference type="PANTHER" id="PTHR43611">
    <property type="entry name" value="ALPHA-D-GLUCOSE 1-PHOSPHATE PHOSPHATASE"/>
    <property type="match status" value="1"/>
</dbReference>
<organism evidence="1 2">
    <name type="scientific">Streptomyces longisporus</name>
    <dbReference type="NCBI Taxonomy" id="1948"/>
    <lineage>
        <taxon>Bacteria</taxon>
        <taxon>Bacillati</taxon>
        <taxon>Actinomycetota</taxon>
        <taxon>Actinomycetes</taxon>
        <taxon>Kitasatosporales</taxon>
        <taxon>Streptomycetaceae</taxon>
        <taxon>Streptomyces</taxon>
    </lineage>
</organism>
<reference evidence="1 2" key="1">
    <citation type="journal article" date="2019" name="Int. J. Syst. Evol. Microbiol.">
        <title>The Global Catalogue of Microorganisms (GCM) 10K type strain sequencing project: providing services to taxonomists for standard genome sequencing and annotation.</title>
        <authorList>
            <consortium name="The Broad Institute Genomics Platform"/>
            <consortium name="The Broad Institute Genome Sequencing Center for Infectious Disease"/>
            <person name="Wu L."/>
            <person name="Ma J."/>
        </authorList>
    </citation>
    <scope>NUCLEOTIDE SEQUENCE [LARGE SCALE GENOMIC DNA]</scope>
    <source>
        <strain evidence="1 2">JCM 4395</strain>
    </source>
</reference>
<proteinExistence type="predicted"/>
<dbReference type="Proteomes" id="UP001501777">
    <property type="component" value="Unassembled WGS sequence"/>
</dbReference>
<name>A0ABN3LGD7_STRLO</name>
<protein>
    <recommendedName>
        <fullName evidence="3">Hydrolase</fullName>
    </recommendedName>
</protein>
<evidence type="ECO:0008006" key="3">
    <source>
        <dbReference type="Google" id="ProtNLM"/>
    </source>
</evidence>
<dbReference type="InterPro" id="IPR036412">
    <property type="entry name" value="HAD-like_sf"/>
</dbReference>